<dbReference type="Proteomes" id="UP000237000">
    <property type="component" value="Unassembled WGS sequence"/>
</dbReference>
<dbReference type="InParanoid" id="A0A2P5C6U4"/>
<evidence type="ECO:0000313" key="2">
    <source>
        <dbReference type="EMBL" id="PON56790.1"/>
    </source>
</evidence>
<gene>
    <name evidence="2" type="ORF">TorRG33x02_295510</name>
</gene>
<feature type="compositionally biased region" description="Basic residues" evidence="1">
    <location>
        <begin position="76"/>
        <end position="85"/>
    </location>
</feature>
<accession>A0A2P5C6U4</accession>
<dbReference type="EMBL" id="JXTC01000405">
    <property type="protein sequence ID" value="PON56790.1"/>
    <property type="molecule type" value="Genomic_DNA"/>
</dbReference>
<name>A0A2P5C6U4_TREOI</name>
<dbReference type="AlphaFoldDB" id="A0A2P5C6U4"/>
<feature type="region of interest" description="Disordered" evidence="1">
    <location>
        <begin position="76"/>
        <end position="99"/>
    </location>
</feature>
<proteinExistence type="predicted"/>
<sequence length="99" mass="10894">MGGERDGVDDLPSPVSTKDLSARRVGGGASTEEGLRWHVLGGASAPSTPALLLWQNERERERESARAQLSFRELRRKGASARARRRGEGTRVSVRLREI</sequence>
<protein>
    <submittedName>
        <fullName evidence="2">Uncharacterized protein</fullName>
    </submittedName>
</protein>
<evidence type="ECO:0000313" key="3">
    <source>
        <dbReference type="Proteomes" id="UP000237000"/>
    </source>
</evidence>
<organism evidence="2 3">
    <name type="scientific">Trema orientale</name>
    <name type="common">Charcoal tree</name>
    <name type="synonym">Celtis orientalis</name>
    <dbReference type="NCBI Taxonomy" id="63057"/>
    <lineage>
        <taxon>Eukaryota</taxon>
        <taxon>Viridiplantae</taxon>
        <taxon>Streptophyta</taxon>
        <taxon>Embryophyta</taxon>
        <taxon>Tracheophyta</taxon>
        <taxon>Spermatophyta</taxon>
        <taxon>Magnoliopsida</taxon>
        <taxon>eudicotyledons</taxon>
        <taxon>Gunneridae</taxon>
        <taxon>Pentapetalae</taxon>
        <taxon>rosids</taxon>
        <taxon>fabids</taxon>
        <taxon>Rosales</taxon>
        <taxon>Cannabaceae</taxon>
        <taxon>Trema</taxon>
    </lineage>
</organism>
<keyword evidence="3" id="KW-1185">Reference proteome</keyword>
<reference evidence="3" key="1">
    <citation type="submission" date="2016-06" db="EMBL/GenBank/DDBJ databases">
        <title>Parallel loss of symbiosis genes in relatives of nitrogen-fixing non-legume Parasponia.</title>
        <authorList>
            <person name="Van Velzen R."/>
            <person name="Holmer R."/>
            <person name="Bu F."/>
            <person name="Rutten L."/>
            <person name="Van Zeijl A."/>
            <person name="Liu W."/>
            <person name="Santuari L."/>
            <person name="Cao Q."/>
            <person name="Sharma T."/>
            <person name="Shen D."/>
            <person name="Roswanjaya Y."/>
            <person name="Wardhani T."/>
            <person name="Kalhor M.S."/>
            <person name="Jansen J."/>
            <person name="Van den Hoogen J."/>
            <person name="Gungor B."/>
            <person name="Hartog M."/>
            <person name="Hontelez J."/>
            <person name="Verver J."/>
            <person name="Yang W.-C."/>
            <person name="Schijlen E."/>
            <person name="Repin R."/>
            <person name="Schilthuizen M."/>
            <person name="Schranz E."/>
            <person name="Heidstra R."/>
            <person name="Miyata K."/>
            <person name="Fedorova E."/>
            <person name="Kohlen W."/>
            <person name="Bisseling T."/>
            <person name="Smit S."/>
            <person name="Geurts R."/>
        </authorList>
    </citation>
    <scope>NUCLEOTIDE SEQUENCE [LARGE SCALE GENOMIC DNA]</scope>
    <source>
        <strain evidence="3">cv. RG33-2</strain>
    </source>
</reference>
<comment type="caution">
    <text evidence="2">The sequence shown here is derived from an EMBL/GenBank/DDBJ whole genome shotgun (WGS) entry which is preliminary data.</text>
</comment>
<dbReference type="OrthoDB" id="10555712at2759"/>
<evidence type="ECO:0000256" key="1">
    <source>
        <dbReference type="SAM" id="MobiDB-lite"/>
    </source>
</evidence>
<feature type="region of interest" description="Disordered" evidence="1">
    <location>
        <begin position="1"/>
        <end position="30"/>
    </location>
</feature>